<keyword evidence="1" id="KW-0479">Metal-binding</keyword>
<proteinExistence type="predicted"/>
<feature type="compositionally biased region" description="Basic and acidic residues" evidence="5">
    <location>
        <begin position="344"/>
        <end position="354"/>
    </location>
</feature>
<dbReference type="PANTHER" id="PTHR11685">
    <property type="entry name" value="RBR FAMILY RING FINGER AND IBR DOMAIN-CONTAINING"/>
    <property type="match status" value="1"/>
</dbReference>
<organism evidence="7 8">
    <name type="scientific">Mycena rosella</name>
    <name type="common">Pink bonnet</name>
    <name type="synonym">Agaricus rosellus</name>
    <dbReference type="NCBI Taxonomy" id="1033263"/>
    <lineage>
        <taxon>Eukaryota</taxon>
        <taxon>Fungi</taxon>
        <taxon>Dikarya</taxon>
        <taxon>Basidiomycota</taxon>
        <taxon>Agaricomycotina</taxon>
        <taxon>Agaricomycetes</taxon>
        <taxon>Agaricomycetidae</taxon>
        <taxon>Agaricales</taxon>
        <taxon>Marasmiineae</taxon>
        <taxon>Mycenaceae</taxon>
        <taxon>Mycena</taxon>
    </lineage>
</organism>
<feature type="domain" description="IBR" evidence="6">
    <location>
        <begin position="225"/>
        <end position="291"/>
    </location>
</feature>
<comment type="caution">
    <text evidence="7">The sequence shown here is derived from an EMBL/GenBank/DDBJ whole genome shotgun (WGS) entry which is preliminary data.</text>
</comment>
<evidence type="ECO:0000313" key="8">
    <source>
        <dbReference type="Proteomes" id="UP001221757"/>
    </source>
</evidence>
<dbReference type="GO" id="GO:0004842">
    <property type="term" value="F:ubiquitin-protein transferase activity"/>
    <property type="evidence" value="ECO:0007669"/>
    <property type="project" value="InterPro"/>
</dbReference>
<keyword evidence="2" id="KW-0863">Zinc-finger</keyword>
<dbReference type="GO" id="GO:0008270">
    <property type="term" value="F:zinc ion binding"/>
    <property type="evidence" value="ECO:0007669"/>
    <property type="project" value="UniProtKB-KW"/>
</dbReference>
<sequence length="354" mass="39411">MFKKYKAFLNNEGQFEQPGARALQDFINVYNQQLEAERLAQTVRAAEKRVQMAEQQAREAEERADRAERPSAEEVTRERLFPETILSEAGAAAEPPKPDSRPGSKTCAICSGVCHICPNPWQRTRSDRMVSKVPTTVVSYGTMLWPCNHVFCGACLAQTIYHSLNMAFDPTTYGTVLPRYDSDTPGIGPAEFPISCPRCPVKPGGKFLEIGDTAARLVLGEPNMEEWKYARFLSLLNIIYCPHKGCNEAFDANEAATSPGADHAPTRVECPRCRNSLCRACKSVWHENLTCLMYQASPISESFPESAIPKPGWDARVQQQPQMYSPGASSPYSPELYSQGESPWGREEQNILAH</sequence>
<dbReference type="PROSITE" id="PS00518">
    <property type="entry name" value="ZF_RING_1"/>
    <property type="match status" value="1"/>
</dbReference>
<dbReference type="InterPro" id="IPR017907">
    <property type="entry name" value="Znf_RING_CS"/>
</dbReference>
<protein>
    <recommendedName>
        <fullName evidence="6">IBR domain-containing protein</fullName>
    </recommendedName>
</protein>
<evidence type="ECO:0000256" key="1">
    <source>
        <dbReference type="ARBA" id="ARBA00022723"/>
    </source>
</evidence>
<dbReference type="SUPFAM" id="SSF57850">
    <property type="entry name" value="RING/U-box"/>
    <property type="match status" value="2"/>
</dbReference>
<feature type="region of interest" description="Disordered" evidence="5">
    <location>
        <begin position="54"/>
        <end position="75"/>
    </location>
</feature>
<gene>
    <name evidence="7" type="ORF">B0H17DRAFT_1095457</name>
</gene>
<accession>A0AAD7CRQ3</accession>
<evidence type="ECO:0000256" key="3">
    <source>
        <dbReference type="ARBA" id="ARBA00022786"/>
    </source>
</evidence>
<dbReference type="InterPro" id="IPR002867">
    <property type="entry name" value="IBR_dom"/>
</dbReference>
<feature type="compositionally biased region" description="Polar residues" evidence="5">
    <location>
        <begin position="318"/>
        <end position="332"/>
    </location>
</feature>
<evidence type="ECO:0000259" key="6">
    <source>
        <dbReference type="SMART" id="SM00647"/>
    </source>
</evidence>
<evidence type="ECO:0000256" key="4">
    <source>
        <dbReference type="ARBA" id="ARBA00022833"/>
    </source>
</evidence>
<keyword evidence="3" id="KW-0833">Ubl conjugation pathway</keyword>
<dbReference type="Pfam" id="PF01485">
    <property type="entry name" value="IBR"/>
    <property type="match status" value="1"/>
</dbReference>
<dbReference type="SMART" id="SM00647">
    <property type="entry name" value="IBR"/>
    <property type="match status" value="1"/>
</dbReference>
<evidence type="ECO:0000313" key="7">
    <source>
        <dbReference type="EMBL" id="KAJ7660038.1"/>
    </source>
</evidence>
<keyword evidence="4" id="KW-0862">Zinc</keyword>
<dbReference type="Proteomes" id="UP001221757">
    <property type="component" value="Unassembled WGS sequence"/>
</dbReference>
<keyword evidence="8" id="KW-1185">Reference proteome</keyword>
<feature type="region of interest" description="Disordered" evidence="5">
    <location>
        <begin position="318"/>
        <end position="354"/>
    </location>
</feature>
<dbReference type="EMBL" id="JARKIE010000263">
    <property type="protein sequence ID" value="KAJ7660038.1"/>
    <property type="molecule type" value="Genomic_DNA"/>
</dbReference>
<dbReference type="InterPro" id="IPR031127">
    <property type="entry name" value="E3_UB_ligase_RBR"/>
</dbReference>
<evidence type="ECO:0000256" key="5">
    <source>
        <dbReference type="SAM" id="MobiDB-lite"/>
    </source>
</evidence>
<name>A0AAD7CRQ3_MYCRO</name>
<reference evidence="7" key="1">
    <citation type="submission" date="2023-03" db="EMBL/GenBank/DDBJ databases">
        <title>Massive genome expansion in bonnet fungi (Mycena s.s.) driven by repeated elements and novel gene families across ecological guilds.</title>
        <authorList>
            <consortium name="Lawrence Berkeley National Laboratory"/>
            <person name="Harder C.B."/>
            <person name="Miyauchi S."/>
            <person name="Viragh M."/>
            <person name="Kuo A."/>
            <person name="Thoen E."/>
            <person name="Andreopoulos B."/>
            <person name="Lu D."/>
            <person name="Skrede I."/>
            <person name="Drula E."/>
            <person name="Henrissat B."/>
            <person name="Morin E."/>
            <person name="Kohler A."/>
            <person name="Barry K."/>
            <person name="LaButti K."/>
            <person name="Morin E."/>
            <person name="Salamov A."/>
            <person name="Lipzen A."/>
            <person name="Mereny Z."/>
            <person name="Hegedus B."/>
            <person name="Baldrian P."/>
            <person name="Stursova M."/>
            <person name="Weitz H."/>
            <person name="Taylor A."/>
            <person name="Grigoriev I.V."/>
            <person name="Nagy L.G."/>
            <person name="Martin F."/>
            <person name="Kauserud H."/>
        </authorList>
    </citation>
    <scope>NUCLEOTIDE SEQUENCE</scope>
    <source>
        <strain evidence="7">CBHHK067</strain>
    </source>
</reference>
<dbReference type="AlphaFoldDB" id="A0AAD7CRQ3"/>
<evidence type="ECO:0000256" key="2">
    <source>
        <dbReference type="ARBA" id="ARBA00022771"/>
    </source>
</evidence>
<dbReference type="GO" id="GO:0016567">
    <property type="term" value="P:protein ubiquitination"/>
    <property type="evidence" value="ECO:0007669"/>
    <property type="project" value="InterPro"/>
</dbReference>